<dbReference type="RefSeq" id="WP_153736121.1">
    <property type="nucleotide sequence ID" value="NZ_WJNG01000005.1"/>
</dbReference>
<dbReference type="AlphaFoldDB" id="A0A6A8DHU3"/>
<dbReference type="SMART" id="SM00855">
    <property type="entry name" value="PGAM"/>
    <property type="match status" value="1"/>
</dbReference>
<dbReference type="Pfam" id="PF00300">
    <property type="entry name" value="His_Phos_1"/>
    <property type="match status" value="1"/>
</dbReference>
<dbReference type="InterPro" id="IPR050275">
    <property type="entry name" value="PGM_Phosphatase"/>
</dbReference>
<proteinExistence type="predicted"/>
<dbReference type="Gene3D" id="3.40.50.1240">
    <property type="entry name" value="Phosphoglycerate mutase-like"/>
    <property type="match status" value="1"/>
</dbReference>
<gene>
    <name evidence="3" type="ORF">GH741_07240</name>
</gene>
<evidence type="ECO:0000313" key="3">
    <source>
        <dbReference type="EMBL" id="MRH42477.1"/>
    </source>
</evidence>
<evidence type="ECO:0000256" key="1">
    <source>
        <dbReference type="PIRSR" id="PIRSR613078-1"/>
    </source>
</evidence>
<dbReference type="OrthoDB" id="512570at2"/>
<keyword evidence="4" id="KW-1185">Reference proteome</keyword>
<sequence length="186" mass="21225">MKRLFMIRHCNAEGQHKDSPLTKNGVNQAHALAAFFEKSSYEVDRIISSPYLRAIESIKPYADKHNISIEIDNRLQERILSEEPVDDWMEVLEQSFSDLDFNLPGGESSNDARERSISLIEEITSADSTDTIVIVTHGNLLAILLKEFQVDIGFTHWKGFTNPDLYLVQKTGGEFVVERVWNKDRA</sequence>
<evidence type="ECO:0000313" key="4">
    <source>
        <dbReference type="Proteomes" id="UP000799092"/>
    </source>
</evidence>
<feature type="binding site" evidence="2">
    <location>
        <position position="53"/>
    </location>
    <ligand>
        <name>substrate</name>
    </ligand>
</feature>
<dbReference type="InterPro" id="IPR013078">
    <property type="entry name" value="His_Pase_superF_clade-1"/>
</dbReference>
<feature type="active site" description="Tele-phosphohistidine intermediate" evidence="1">
    <location>
        <position position="9"/>
    </location>
</feature>
<organism evidence="3 4">
    <name type="scientific">Aquibacillus halophilus</name>
    <dbReference type="NCBI Taxonomy" id="930132"/>
    <lineage>
        <taxon>Bacteria</taxon>
        <taxon>Bacillati</taxon>
        <taxon>Bacillota</taxon>
        <taxon>Bacilli</taxon>
        <taxon>Bacillales</taxon>
        <taxon>Bacillaceae</taxon>
        <taxon>Aquibacillus</taxon>
    </lineage>
</organism>
<name>A0A6A8DHU3_9BACI</name>
<dbReference type="PANTHER" id="PTHR48100">
    <property type="entry name" value="BROAD-SPECIFICITY PHOSPHATASE YOR283W-RELATED"/>
    <property type="match status" value="1"/>
</dbReference>
<dbReference type="GO" id="GO:0016791">
    <property type="term" value="F:phosphatase activity"/>
    <property type="evidence" value="ECO:0007669"/>
    <property type="project" value="TreeGrafter"/>
</dbReference>
<dbReference type="GO" id="GO:0005737">
    <property type="term" value="C:cytoplasm"/>
    <property type="evidence" value="ECO:0007669"/>
    <property type="project" value="TreeGrafter"/>
</dbReference>
<feature type="active site" description="Proton donor/acceptor" evidence="1">
    <location>
        <position position="77"/>
    </location>
</feature>
<dbReference type="PANTHER" id="PTHR48100:SF1">
    <property type="entry name" value="HISTIDINE PHOSPHATASE FAMILY PROTEIN-RELATED"/>
    <property type="match status" value="1"/>
</dbReference>
<dbReference type="Proteomes" id="UP000799092">
    <property type="component" value="Unassembled WGS sequence"/>
</dbReference>
<dbReference type="InterPro" id="IPR029033">
    <property type="entry name" value="His_PPase_superfam"/>
</dbReference>
<dbReference type="SUPFAM" id="SSF53254">
    <property type="entry name" value="Phosphoglycerate mutase-like"/>
    <property type="match status" value="1"/>
</dbReference>
<protein>
    <submittedName>
        <fullName evidence="3">Histidine phosphatase family protein</fullName>
    </submittedName>
</protein>
<evidence type="ECO:0000256" key="2">
    <source>
        <dbReference type="PIRSR" id="PIRSR613078-2"/>
    </source>
</evidence>
<comment type="caution">
    <text evidence="3">The sequence shown here is derived from an EMBL/GenBank/DDBJ whole genome shotgun (WGS) entry which is preliminary data.</text>
</comment>
<dbReference type="CDD" id="cd07067">
    <property type="entry name" value="HP_PGM_like"/>
    <property type="match status" value="1"/>
</dbReference>
<accession>A0A6A8DHU3</accession>
<dbReference type="EMBL" id="WJNG01000005">
    <property type="protein sequence ID" value="MRH42477.1"/>
    <property type="molecule type" value="Genomic_DNA"/>
</dbReference>
<reference evidence="3" key="1">
    <citation type="submission" date="2019-11" db="EMBL/GenBank/DDBJ databases">
        <authorList>
            <person name="Li J."/>
        </authorList>
    </citation>
    <scope>NUCLEOTIDE SEQUENCE</scope>
    <source>
        <strain evidence="3">B6B</strain>
    </source>
</reference>